<keyword evidence="2" id="KW-1185">Reference proteome</keyword>
<reference evidence="1" key="1">
    <citation type="submission" date="2023-10" db="EMBL/GenBank/DDBJ databases">
        <title>Genome assembly of Pristionchus species.</title>
        <authorList>
            <person name="Yoshida K."/>
            <person name="Sommer R.J."/>
        </authorList>
    </citation>
    <scope>NUCLEOTIDE SEQUENCE</scope>
    <source>
        <strain evidence="1">RS5133</strain>
    </source>
</reference>
<gene>
    <name evidence="1" type="ORF">PFISCL1PPCAC_10570</name>
</gene>
<organism evidence="1 2">
    <name type="scientific">Pristionchus fissidentatus</name>
    <dbReference type="NCBI Taxonomy" id="1538716"/>
    <lineage>
        <taxon>Eukaryota</taxon>
        <taxon>Metazoa</taxon>
        <taxon>Ecdysozoa</taxon>
        <taxon>Nematoda</taxon>
        <taxon>Chromadorea</taxon>
        <taxon>Rhabditida</taxon>
        <taxon>Rhabditina</taxon>
        <taxon>Diplogasteromorpha</taxon>
        <taxon>Diplogasteroidea</taxon>
        <taxon>Neodiplogasteridae</taxon>
        <taxon>Pristionchus</taxon>
    </lineage>
</organism>
<accession>A0AAV5VLU7</accession>
<dbReference type="InterPro" id="IPR029063">
    <property type="entry name" value="SAM-dependent_MTases_sf"/>
</dbReference>
<comment type="caution">
    <text evidence="1">The sequence shown here is derived from an EMBL/GenBank/DDBJ whole genome shotgun (WGS) entry which is preliminary data.</text>
</comment>
<evidence type="ECO:0000313" key="2">
    <source>
        <dbReference type="Proteomes" id="UP001432322"/>
    </source>
</evidence>
<evidence type="ECO:0000313" key="1">
    <source>
        <dbReference type="EMBL" id="GMT19273.1"/>
    </source>
</evidence>
<evidence type="ECO:0008006" key="3">
    <source>
        <dbReference type="Google" id="ProtNLM"/>
    </source>
</evidence>
<dbReference type="EMBL" id="BTSY01000003">
    <property type="protein sequence ID" value="GMT19273.1"/>
    <property type="molecule type" value="Genomic_DNA"/>
</dbReference>
<protein>
    <recommendedName>
        <fullName evidence="3">PRMT5 oligomerisation domain-containing protein</fullName>
    </recommendedName>
</protein>
<sequence>SNGGNTLTMAPEWKDADSRWRDHWMQAVYYPSKRMKVKEGGLFPLKAGHDEFSLWFDIHDERMGTIDRPYCVCEFHARLSRTMIYRMNEIMEDKKLAEAISKEVSLYSSHIVCLGEGSLIGLLPSITANALKVTIVESTPWMRKILHKYIQHYKLVNVTVVSSISEIPNKPSLLIGEPFFLSSVLTWENIPFWYEVEKIRNAFGDKSIPSLPQECSIRALPIKFRDLHNTAGRVGTVNGFDLSAFDELSEKARSAVDAQVEDYSLWEYEGKESEGWKDEEPGRVGVELIALKFDQSTKSEEMKKKIGVTGEMNGVAIWADWKFGDYWLTTGRKREDDLLWSIGHKQGVYFIPPNLLGEKEIHVMTGFDISDGQISFNFSRNSIEMKK</sequence>
<dbReference type="Gene3D" id="2.70.160.11">
    <property type="entry name" value="Hnrnp arginine n-methyltransferase1"/>
    <property type="match status" value="2"/>
</dbReference>
<feature type="non-terminal residue" evidence="1">
    <location>
        <position position="1"/>
    </location>
</feature>
<name>A0AAV5VLU7_9BILA</name>
<proteinExistence type="predicted"/>
<dbReference type="Gene3D" id="3.40.50.150">
    <property type="entry name" value="Vaccinia Virus protein VP39"/>
    <property type="match status" value="1"/>
</dbReference>
<dbReference type="Proteomes" id="UP001432322">
    <property type="component" value="Unassembled WGS sequence"/>
</dbReference>
<dbReference type="AlphaFoldDB" id="A0AAV5VLU7"/>